<accession>A0A5A7RGG5</accession>
<dbReference type="EMBL" id="BKCP01012625">
    <property type="protein sequence ID" value="GER56312.1"/>
    <property type="molecule type" value="Genomic_DNA"/>
</dbReference>
<proteinExistence type="predicted"/>
<organism evidence="1 2">
    <name type="scientific">Striga asiatica</name>
    <name type="common">Asiatic witchweed</name>
    <name type="synonym">Buchnera asiatica</name>
    <dbReference type="NCBI Taxonomy" id="4170"/>
    <lineage>
        <taxon>Eukaryota</taxon>
        <taxon>Viridiplantae</taxon>
        <taxon>Streptophyta</taxon>
        <taxon>Embryophyta</taxon>
        <taxon>Tracheophyta</taxon>
        <taxon>Spermatophyta</taxon>
        <taxon>Magnoliopsida</taxon>
        <taxon>eudicotyledons</taxon>
        <taxon>Gunneridae</taxon>
        <taxon>Pentapetalae</taxon>
        <taxon>asterids</taxon>
        <taxon>lamiids</taxon>
        <taxon>Lamiales</taxon>
        <taxon>Orobanchaceae</taxon>
        <taxon>Buchnereae</taxon>
        <taxon>Striga</taxon>
    </lineage>
</organism>
<keyword evidence="1" id="KW-0645">Protease</keyword>
<dbReference type="Proteomes" id="UP000325081">
    <property type="component" value="Unassembled WGS sequence"/>
</dbReference>
<dbReference type="GO" id="GO:0006508">
    <property type="term" value="P:proteolysis"/>
    <property type="evidence" value="ECO:0007669"/>
    <property type="project" value="UniProtKB-KW"/>
</dbReference>
<evidence type="ECO:0000313" key="2">
    <source>
        <dbReference type="Proteomes" id="UP000325081"/>
    </source>
</evidence>
<keyword evidence="2" id="KW-1185">Reference proteome</keyword>
<keyword evidence="1" id="KW-0547">Nucleotide-binding</keyword>
<dbReference type="GO" id="GO:0005524">
    <property type="term" value="F:ATP binding"/>
    <property type="evidence" value="ECO:0007669"/>
    <property type="project" value="UniProtKB-KW"/>
</dbReference>
<dbReference type="GO" id="GO:0008233">
    <property type="term" value="F:peptidase activity"/>
    <property type="evidence" value="ECO:0007669"/>
    <property type="project" value="UniProtKB-KW"/>
</dbReference>
<sequence>MEEKTYFSPPSSYKSILHLSVEPPWPRSLALISIHTYSLDPTWRVAPCVTDLKSRYSLFEAIVFEYSDAANFPKPTTLLSLGFKIGFHGTLPDEPTLHELDEPQQP</sequence>
<keyword evidence="1" id="KW-0378">Hydrolase</keyword>
<evidence type="ECO:0000313" key="1">
    <source>
        <dbReference type="EMBL" id="GER56312.1"/>
    </source>
</evidence>
<reference evidence="2" key="1">
    <citation type="journal article" date="2019" name="Curr. Biol.">
        <title>Genome Sequence of Striga asiatica Provides Insight into the Evolution of Plant Parasitism.</title>
        <authorList>
            <person name="Yoshida S."/>
            <person name="Kim S."/>
            <person name="Wafula E.K."/>
            <person name="Tanskanen J."/>
            <person name="Kim Y.M."/>
            <person name="Honaas L."/>
            <person name="Yang Z."/>
            <person name="Spallek T."/>
            <person name="Conn C.E."/>
            <person name="Ichihashi Y."/>
            <person name="Cheong K."/>
            <person name="Cui S."/>
            <person name="Der J.P."/>
            <person name="Gundlach H."/>
            <person name="Jiao Y."/>
            <person name="Hori C."/>
            <person name="Ishida J.K."/>
            <person name="Kasahara H."/>
            <person name="Kiba T."/>
            <person name="Kim M.S."/>
            <person name="Koo N."/>
            <person name="Laohavisit A."/>
            <person name="Lee Y.H."/>
            <person name="Lumba S."/>
            <person name="McCourt P."/>
            <person name="Mortimer J.C."/>
            <person name="Mutuku J.M."/>
            <person name="Nomura T."/>
            <person name="Sasaki-Sekimoto Y."/>
            <person name="Seto Y."/>
            <person name="Wang Y."/>
            <person name="Wakatake T."/>
            <person name="Sakakibara H."/>
            <person name="Demura T."/>
            <person name="Yamaguchi S."/>
            <person name="Yoneyama K."/>
            <person name="Manabe R.I."/>
            <person name="Nelson D.C."/>
            <person name="Schulman A.H."/>
            <person name="Timko M.P."/>
            <person name="dePamphilis C.W."/>
            <person name="Choi D."/>
            <person name="Shirasu K."/>
        </authorList>
    </citation>
    <scope>NUCLEOTIDE SEQUENCE [LARGE SCALE GENOMIC DNA]</scope>
    <source>
        <strain evidence="2">cv. UVA1</strain>
    </source>
</reference>
<dbReference type="AlphaFoldDB" id="A0A5A7RGG5"/>
<name>A0A5A7RGG5_STRAF</name>
<keyword evidence="1" id="KW-0067">ATP-binding</keyword>
<comment type="caution">
    <text evidence="1">The sequence shown here is derived from an EMBL/GenBank/DDBJ whole genome shotgun (WGS) entry which is preliminary data.</text>
</comment>
<gene>
    <name evidence="1" type="ORF">STAS_34038</name>
</gene>
<protein>
    <submittedName>
        <fullName evidence="1">ATP-dependent Clp protease ATP-binding subunit ClpX</fullName>
    </submittedName>
</protein>